<name>A0A101R201_9ACTN</name>
<dbReference type="AlphaFoldDB" id="A0A101R201"/>
<dbReference type="RefSeq" id="WP_067229561.1">
    <property type="nucleotide sequence ID" value="NZ_KQ948550.1"/>
</dbReference>
<proteinExistence type="predicted"/>
<dbReference type="InterPro" id="IPR029068">
    <property type="entry name" value="Glyas_Bleomycin-R_OHBP_Dase"/>
</dbReference>
<dbReference type="Pfam" id="PF13468">
    <property type="entry name" value="Glyoxalase_3"/>
    <property type="match status" value="1"/>
</dbReference>
<evidence type="ECO:0000256" key="1">
    <source>
        <dbReference type="SAM" id="MobiDB-lite"/>
    </source>
</evidence>
<feature type="region of interest" description="Disordered" evidence="1">
    <location>
        <begin position="60"/>
        <end position="80"/>
    </location>
</feature>
<dbReference type="PANTHER" id="PTHR40265">
    <property type="entry name" value="BLL2707 PROTEIN"/>
    <property type="match status" value="1"/>
</dbReference>
<accession>A0A101R201</accession>
<dbReference type="Gene3D" id="3.10.180.10">
    <property type="entry name" value="2,3-Dihydroxybiphenyl 1,2-Dioxygenase, domain 1"/>
    <property type="match status" value="1"/>
</dbReference>
<dbReference type="Proteomes" id="UP000053271">
    <property type="component" value="Unassembled WGS sequence"/>
</dbReference>
<evidence type="ECO:0000259" key="2">
    <source>
        <dbReference type="Pfam" id="PF13468"/>
    </source>
</evidence>
<evidence type="ECO:0000313" key="4">
    <source>
        <dbReference type="Proteomes" id="UP000053271"/>
    </source>
</evidence>
<comment type="caution">
    <text evidence="3">The sequence shown here is derived from an EMBL/GenBank/DDBJ whole genome shotgun (WGS) entry which is preliminary data.</text>
</comment>
<dbReference type="SUPFAM" id="SSF54593">
    <property type="entry name" value="Glyoxalase/Bleomycin resistance protein/Dihydroxybiphenyl dioxygenase"/>
    <property type="match status" value="1"/>
</dbReference>
<dbReference type="STRING" id="68231.AQJ30_06005"/>
<dbReference type="GeneID" id="91424175"/>
<dbReference type="PANTHER" id="PTHR40265:SF1">
    <property type="entry name" value="GLYOXALASE-LIKE DOMAIN-CONTAINING PROTEIN"/>
    <property type="match status" value="1"/>
</dbReference>
<evidence type="ECO:0000313" key="3">
    <source>
        <dbReference type="EMBL" id="KUN40234.1"/>
    </source>
</evidence>
<sequence length="213" mass="22126">MTSFPAHLDHIVLATPDLAATVAEFTRRTGVAPAPGGAHVDLGTRNHLVGLGGRAYLEIIGPDPDSDPDRPGPSGARPFGVDALPAARTLTWAISPPDLDAAVAAARGQGYDPGDIRAMSRRRPDGVLLEWRLTDGPPRPCDLAPFLIDWGAAAHPTDSGLPVVPLLSFTATAPAPHEVRPCLTALGTDLTVSPGPWGFSFTVDTPNGPVTFG</sequence>
<gene>
    <name evidence="3" type="ORF">AQJ30_06005</name>
</gene>
<reference evidence="3 4" key="1">
    <citation type="submission" date="2015-10" db="EMBL/GenBank/DDBJ databases">
        <title>Draft genome sequence of Streptomyces longwoodensis DSM 41677, type strain for the species Streptomyces longwoodensis.</title>
        <authorList>
            <person name="Ruckert C."/>
            <person name="Winkler A."/>
            <person name="Kalinowski J."/>
            <person name="Kampfer P."/>
            <person name="Glaeser S."/>
        </authorList>
    </citation>
    <scope>NUCLEOTIDE SEQUENCE [LARGE SCALE GENOMIC DNA]</scope>
    <source>
        <strain evidence="3 4">DSM 41677</strain>
    </source>
</reference>
<dbReference type="InterPro" id="IPR025870">
    <property type="entry name" value="Glyoxalase-like_dom"/>
</dbReference>
<protein>
    <recommendedName>
        <fullName evidence="2">Glyoxalase-like domain-containing protein</fullName>
    </recommendedName>
</protein>
<dbReference type="EMBL" id="LMWS01000008">
    <property type="protein sequence ID" value="KUN40234.1"/>
    <property type="molecule type" value="Genomic_DNA"/>
</dbReference>
<keyword evidence="4" id="KW-1185">Reference proteome</keyword>
<organism evidence="3 4">
    <name type="scientific">Streptomyces longwoodensis</name>
    <dbReference type="NCBI Taxonomy" id="68231"/>
    <lineage>
        <taxon>Bacteria</taxon>
        <taxon>Bacillati</taxon>
        <taxon>Actinomycetota</taxon>
        <taxon>Actinomycetes</taxon>
        <taxon>Kitasatosporales</taxon>
        <taxon>Streptomycetaceae</taxon>
        <taxon>Streptomyces</taxon>
    </lineage>
</organism>
<feature type="domain" description="Glyoxalase-like" evidence="2">
    <location>
        <begin position="8"/>
        <end position="186"/>
    </location>
</feature>